<dbReference type="Pfam" id="PF22688">
    <property type="entry name" value="Hda_lid"/>
    <property type="match status" value="1"/>
</dbReference>
<evidence type="ECO:0000259" key="1">
    <source>
        <dbReference type="Pfam" id="PF22688"/>
    </source>
</evidence>
<comment type="caution">
    <text evidence="2">The sequence shown here is derived from an EMBL/GenBank/DDBJ whole genome shotgun (WGS) entry which is preliminary data.</text>
</comment>
<dbReference type="Gene3D" id="3.40.50.300">
    <property type="entry name" value="P-loop containing nucleotide triphosphate hydrolases"/>
    <property type="match status" value="1"/>
</dbReference>
<dbReference type="SUPFAM" id="SSF52540">
    <property type="entry name" value="P-loop containing nucleoside triphosphate hydrolases"/>
    <property type="match status" value="1"/>
</dbReference>
<dbReference type="GO" id="GO:0005886">
    <property type="term" value="C:plasma membrane"/>
    <property type="evidence" value="ECO:0007669"/>
    <property type="project" value="TreeGrafter"/>
</dbReference>
<dbReference type="RefSeq" id="WP_191253190.1">
    <property type="nucleotide sequence ID" value="NZ_BNCI01000002.1"/>
</dbReference>
<keyword evidence="3" id="KW-1185">Reference proteome</keyword>
<dbReference type="PANTHER" id="PTHR30050:SF5">
    <property type="entry name" value="DNAA REGULATORY INACTIVATOR HDA"/>
    <property type="match status" value="1"/>
</dbReference>
<organism evidence="2 3">
    <name type="scientific">Kordiimonas sediminis</name>
    <dbReference type="NCBI Taxonomy" id="1735581"/>
    <lineage>
        <taxon>Bacteria</taxon>
        <taxon>Pseudomonadati</taxon>
        <taxon>Pseudomonadota</taxon>
        <taxon>Alphaproteobacteria</taxon>
        <taxon>Kordiimonadales</taxon>
        <taxon>Kordiimonadaceae</taxon>
        <taxon>Kordiimonas</taxon>
    </lineage>
</organism>
<dbReference type="PANTHER" id="PTHR30050">
    <property type="entry name" value="CHROMOSOMAL REPLICATION INITIATOR PROTEIN DNAA"/>
    <property type="match status" value="1"/>
</dbReference>
<sequence>MQNMPPKISQLPLKLIHSESYDLADFFIADCNRMAVENIMAWPNWPSHAAALVGPAASGKSHLAAVWLSRTGGKVIQMGNDISQISKEECILLDLSPFQQEQKPLDETWLFHLFNWVKETGGFLLILSRYPMNHLTISLPDLSSRLATVSTYTMDEPDDGTLTAVLFKMFSDKQLQVDLPVINYILSRTERSFQALKEMVAALDQIALAKKQKISIPLVREYIASPAYSASQDV</sequence>
<dbReference type="GO" id="GO:0003688">
    <property type="term" value="F:DNA replication origin binding"/>
    <property type="evidence" value="ECO:0007669"/>
    <property type="project" value="TreeGrafter"/>
</dbReference>
<name>A0A919EA58_9PROT</name>
<accession>A0A919EA58</accession>
<dbReference type="GO" id="GO:0006270">
    <property type="term" value="P:DNA replication initiation"/>
    <property type="evidence" value="ECO:0007669"/>
    <property type="project" value="TreeGrafter"/>
</dbReference>
<dbReference type="Gene3D" id="1.10.8.60">
    <property type="match status" value="1"/>
</dbReference>
<gene>
    <name evidence="2" type="ORF">GCM10017044_23520</name>
</gene>
<evidence type="ECO:0000313" key="3">
    <source>
        <dbReference type="Proteomes" id="UP000630923"/>
    </source>
</evidence>
<dbReference type="EMBL" id="BNCI01000002">
    <property type="protein sequence ID" value="GHF27714.1"/>
    <property type="molecule type" value="Genomic_DNA"/>
</dbReference>
<dbReference type="InterPro" id="IPR027417">
    <property type="entry name" value="P-loop_NTPase"/>
</dbReference>
<dbReference type="AlphaFoldDB" id="A0A919EA58"/>
<evidence type="ECO:0000313" key="2">
    <source>
        <dbReference type="EMBL" id="GHF27714.1"/>
    </source>
</evidence>
<reference evidence="2" key="1">
    <citation type="journal article" date="2014" name="Int. J. Syst. Evol. Microbiol.">
        <title>Complete genome sequence of Corynebacterium casei LMG S-19264T (=DSM 44701T), isolated from a smear-ripened cheese.</title>
        <authorList>
            <consortium name="US DOE Joint Genome Institute (JGI-PGF)"/>
            <person name="Walter F."/>
            <person name="Albersmeier A."/>
            <person name="Kalinowski J."/>
            <person name="Ruckert C."/>
        </authorList>
    </citation>
    <scope>NUCLEOTIDE SEQUENCE</scope>
    <source>
        <strain evidence="2">KCTC 42590</strain>
    </source>
</reference>
<proteinExistence type="predicted"/>
<dbReference type="Proteomes" id="UP000630923">
    <property type="component" value="Unassembled WGS sequence"/>
</dbReference>
<feature type="domain" description="Hda lid" evidence="1">
    <location>
        <begin position="169"/>
        <end position="222"/>
    </location>
</feature>
<protein>
    <recommendedName>
        <fullName evidence="1">Hda lid domain-containing protein</fullName>
    </recommendedName>
</protein>
<reference evidence="2" key="2">
    <citation type="submission" date="2020-09" db="EMBL/GenBank/DDBJ databases">
        <authorList>
            <person name="Sun Q."/>
            <person name="Kim S."/>
        </authorList>
    </citation>
    <scope>NUCLEOTIDE SEQUENCE</scope>
    <source>
        <strain evidence="2">KCTC 42590</strain>
    </source>
</reference>
<dbReference type="InterPro" id="IPR055199">
    <property type="entry name" value="Hda_lid"/>
</dbReference>